<evidence type="ECO:0000313" key="4">
    <source>
        <dbReference type="Proteomes" id="UP001287356"/>
    </source>
</evidence>
<gene>
    <name evidence="3" type="ORF">B0T24DRAFT_688032</name>
</gene>
<comment type="caution">
    <text evidence="3">The sequence shown here is derived from an EMBL/GenBank/DDBJ whole genome shotgun (WGS) entry which is preliminary data.</text>
</comment>
<dbReference type="AlphaFoldDB" id="A0AAE0NKZ2"/>
<evidence type="ECO:0000256" key="1">
    <source>
        <dbReference type="ARBA" id="ARBA00022723"/>
    </source>
</evidence>
<dbReference type="Pfam" id="PF00264">
    <property type="entry name" value="Tyrosinase"/>
    <property type="match status" value="1"/>
</dbReference>
<evidence type="ECO:0000259" key="2">
    <source>
        <dbReference type="Pfam" id="PF00264"/>
    </source>
</evidence>
<keyword evidence="4" id="KW-1185">Reference proteome</keyword>
<evidence type="ECO:0000313" key="3">
    <source>
        <dbReference type="EMBL" id="KAK3383488.1"/>
    </source>
</evidence>
<dbReference type="EMBL" id="JAULSN010000001">
    <property type="protein sequence ID" value="KAK3383488.1"/>
    <property type="molecule type" value="Genomic_DNA"/>
</dbReference>
<dbReference type="Gene3D" id="1.10.1280.10">
    <property type="entry name" value="Di-copper center containing domain from catechol oxidase"/>
    <property type="match status" value="1"/>
</dbReference>
<dbReference type="PANTHER" id="PTHR11474">
    <property type="entry name" value="TYROSINASE FAMILY MEMBER"/>
    <property type="match status" value="1"/>
</dbReference>
<dbReference type="InterPro" id="IPR002227">
    <property type="entry name" value="Tyrosinase_Cu-bd"/>
</dbReference>
<dbReference type="PANTHER" id="PTHR11474:SF116">
    <property type="entry name" value="TYROSINASE"/>
    <property type="match status" value="1"/>
</dbReference>
<sequence length="128" mass="13745">MLNPKTVEAFQVQIQGIPGSGNIGIHGGGHYSLGGDPGRDVFASPGDPAFSLLHGMIDRTWWMWQSLSPITRQFTSSAISGTNTLMNSPPSPDTKLTDFIDLGFSGGPKRQIKDVLSTVSGPFCYVYI</sequence>
<dbReference type="GO" id="GO:0016491">
    <property type="term" value="F:oxidoreductase activity"/>
    <property type="evidence" value="ECO:0007669"/>
    <property type="project" value="InterPro"/>
</dbReference>
<proteinExistence type="predicted"/>
<dbReference type="SUPFAM" id="SSF48056">
    <property type="entry name" value="Di-copper centre-containing domain"/>
    <property type="match status" value="1"/>
</dbReference>
<protein>
    <recommendedName>
        <fullName evidence="2">Tyrosinase copper-binding domain-containing protein</fullName>
    </recommendedName>
</protein>
<organism evidence="3 4">
    <name type="scientific">Lasiosphaeria ovina</name>
    <dbReference type="NCBI Taxonomy" id="92902"/>
    <lineage>
        <taxon>Eukaryota</taxon>
        <taxon>Fungi</taxon>
        <taxon>Dikarya</taxon>
        <taxon>Ascomycota</taxon>
        <taxon>Pezizomycotina</taxon>
        <taxon>Sordariomycetes</taxon>
        <taxon>Sordariomycetidae</taxon>
        <taxon>Sordariales</taxon>
        <taxon>Lasiosphaeriaceae</taxon>
        <taxon>Lasiosphaeria</taxon>
    </lineage>
</organism>
<accession>A0AAE0NKZ2</accession>
<reference evidence="3" key="1">
    <citation type="journal article" date="2023" name="Mol. Phylogenet. Evol.">
        <title>Genome-scale phylogeny and comparative genomics of the fungal order Sordariales.</title>
        <authorList>
            <person name="Hensen N."/>
            <person name="Bonometti L."/>
            <person name="Westerberg I."/>
            <person name="Brannstrom I.O."/>
            <person name="Guillou S."/>
            <person name="Cros-Aarteil S."/>
            <person name="Calhoun S."/>
            <person name="Haridas S."/>
            <person name="Kuo A."/>
            <person name="Mondo S."/>
            <person name="Pangilinan J."/>
            <person name="Riley R."/>
            <person name="LaButti K."/>
            <person name="Andreopoulos B."/>
            <person name="Lipzen A."/>
            <person name="Chen C."/>
            <person name="Yan M."/>
            <person name="Daum C."/>
            <person name="Ng V."/>
            <person name="Clum A."/>
            <person name="Steindorff A."/>
            <person name="Ohm R.A."/>
            <person name="Martin F."/>
            <person name="Silar P."/>
            <person name="Natvig D.O."/>
            <person name="Lalanne C."/>
            <person name="Gautier V."/>
            <person name="Ament-Velasquez S.L."/>
            <person name="Kruys A."/>
            <person name="Hutchinson M.I."/>
            <person name="Powell A.J."/>
            <person name="Barry K."/>
            <person name="Miller A.N."/>
            <person name="Grigoriev I.V."/>
            <person name="Debuchy R."/>
            <person name="Gladieux P."/>
            <person name="Hiltunen Thoren M."/>
            <person name="Johannesson H."/>
        </authorList>
    </citation>
    <scope>NUCLEOTIDE SEQUENCE</scope>
    <source>
        <strain evidence="3">CBS 958.72</strain>
    </source>
</reference>
<keyword evidence="1" id="KW-0479">Metal-binding</keyword>
<feature type="domain" description="Tyrosinase copper-binding" evidence="2">
    <location>
        <begin position="4"/>
        <end position="66"/>
    </location>
</feature>
<dbReference type="GO" id="GO:0046872">
    <property type="term" value="F:metal ion binding"/>
    <property type="evidence" value="ECO:0007669"/>
    <property type="project" value="UniProtKB-KW"/>
</dbReference>
<dbReference type="InterPro" id="IPR008922">
    <property type="entry name" value="Di-copper_centre_dom_sf"/>
</dbReference>
<dbReference type="InterPro" id="IPR050316">
    <property type="entry name" value="Tyrosinase/Hemocyanin"/>
</dbReference>
<dbReference type="Proteomes" id="UP001287356">
    <property type="component" value="Unassembled WGS sequence"/>
</dbReference>
<reference evidence="3" key="2">
    <citation type="submission" date="2023-06" db="EMBL/GenBank/DDBJ databases">
        <authorList>
            <consortium name="Lawrence Berkeley National Laboratory"/>
            <person name="Haridas S."/>
            <person name="Hensen N."/>
            <person name="Bonometti L."/>
            <person name="Westerberg I."/>
            <person name="Brannstrom I.O."/>
            <person name="Guillou S."/>
            <person name="Cros-Aarteil S."/>
            <person name="Calhoun S."/>
            <person name="Kuo A."/>
            <person name="Mondo S."/>
            <person name="Pangilinan J."/>
            <person name="Riley R."/>
            <person name="Labutti K."/>
            <person name="Andreopoulos B."/>
            <person name="Lipzen A."/>
            <person name="Chen C."/>
            <person name="Yanf M."/>
            <person name="Daum C."/>
            <person name="Ng V."/>
            <person name="Clum A."/>
            <person name="Steindorff A."/>
            <person name="Ohm R."/>
            <person name="Martin F."/>
            <person name="Silar P."/>
            <person name="Natvig D."/>
            <person name="Lalanne C."/>
            <person name="Gautier V."/>
            <person name="Ament-Velasquez S.L."/>
            <person name="Kruys A."/>
            <person name="Hutchinson M.I."/>
            <person name="Powell A.J."/>
            <person name="Barry K."/>
            <person name="Miller A.N."/>
            <person name="Grigoriev I.V."/>
            <person name="Debuchy R."/>
            <person name="Gladieux P."/>
            <person name="Thoren M.H."/>
            <person name="Johannesson H."/>
        </authorList>
    </citation>
    <scope>NUCLEOTIDE SEQUENCE</scope>
    <source>
        <strain evidence="3">CBS 958.72</strain>
    </source>
</reference>
<name>A0AAE0NKZ2_9PEZI</name>